<dbReference type="KEGG" id="mprn:Q3V37_28460"/>
<dbReference type="Gene3D" id="3.40.50.300">
    <property type="entry name" value="P-loop containing nucleotide triphosphate hydrolases"/>
    <property type="match status" value="1"/>
</dbReference>
<dbReference type="PANTHER" id="PTHR24220">
    <property type="entry name" value="IMPORT ATP-BINDING PROTEIN"/>
    <property type="match status" value="1"/>
</dbReference>
<feature type="domain" description="ABC transporter" evidence="3">
    <location>
        <begin position="2"/>
        <end position="215"/>
    </location>
</feature>
<gene>
    <name evidence="4" type="ORF">Q3V37_28460</name>
</gene>
<dbReference type="GO" id="GO:0016887">
    <property type="term" value="F:ATP hydrolysis activity"/>
    <property type="evidence" value="ECO:0007669"/>
    <property type="project" value="InterPro"/>
</dbReference>
<keyword evidence="1" id="KW-0547">Nucleotide-binding</keyword>
<name>A0AAJ6HWA6_9ACTN</name>
<evidence type="ECO:0000313" key="4">
    <source>
        <dbReference type="EMBL" id="WLS45249.1"/>
    </source>
</evidence>
<evidence type="ECO:0000256" key="2">
    <source>
        <dbReference type="ARBA" id="ARBA00022840"/>
    </source>
</evidence>
<keyword evidence="2 4" id="KW-0067">ATP-binding</keyword>
<dbReference type="PROSITE" id="PS50893">
    <property type="entry name" value="ABC_TRANSPORTER_2"/>
    <property type="match status" value="1"/>
</dbReference>
<dbReference type="Pfam" id="PF00005">
    <property type="entry name" value="ABC_tran"/>
    <property type="match status" value="1"/>
</dbReference>
<proteinExistence type="predicted"/>
<dbReference type="AlphaFoldDB" id="A0AAJ6HWA6"/>
<dbReference type="SUPFAM" id="SSF52540">
    <property type="entry name" value="P-loop containing nucleoside triphosphate hydrolases"/>
    <property type="match status" value="1"/>
</dbReference>
<dbReference type="InterPro" id="IPR003593">
    <property type="entry name" value="AAA+_ATPase"/>
</dbReference>
<sequence>MLTLQGVSVGYGGAPAVLRDVSVTVRPGRILALTGSSGAGKTSLLSAMAGLLRPRGGAVSIDGQPLRDRDQAVEHRIVLIPQDNGLAPILTAAENLQVALVAGGVAAREARQQTAAALGQLGLSGQADQLVEELSGGQQQRTAIARGLALRGGVLLADEVTSELDVGNRQRVLNLLHEEARRGAAVVFATHDPEVAAACEAELHLVEGRAEVVRG</sequence>
<dbReference type="SMART" id="SM00382">
    <property type="entry name" value="AAA"/>
    <property type="match status" value="1"/>
</dbReference>
<organism evidence="4 5">
    <name type="scientific">Micromonospora profundi</name>
    <dbReference type="NCBI Taxonomy" id="1420889"/>
    <lineage>
        <taxon>Bacteria</taxon>
        <taxon>Bacillati</taxon>
        <taxon>Actinomycetota</taxon>
        <taxon>Actinomycetes</taxon>
        <taxon>Micromonosporales</taxon>
        <taxon>Micromonosporaceae</taxon>
        <taxon>Micromonospora</taxon>
    </lineage>
</organism>
<evidence type="ECO:0000313" key="5">
    <source>
        <dbReference type="Proteomes" id="UP001235874"/>
    </source>
</evidence>
<dbReference type="GO" id="GO:0022857">
    <property type="term" value="F:transmembrane transporter activity"/>
    <property type="evidence" value="ECO:0007669"/>
    <property type="project" value="TreeGrafter"/>
</dbReference>
<dbReference type="GO" id="GO:0005524">
    <property type="term" value="F:ATP binding"/>
    <property type="evidence" value="ECO:0007669"/>
    <property type="project" value="UniProtKB-KW"/>
</dbReference>
<evidence type="ECO:0000259" key="3">
    <source>
        <dbReference type="PROSITE" id="PS50893"/>
    </source>
</evidence>
<dbReference type="GO" id="GO:0005886">
    <property type="term" value="C:plasma membrane"/>
    <property type="evidence" value="ECO:0007669"/>
    <property type="project" value="TreeGrafter"/>
</dbReference>
<dbReference type="Proteomes" id="UP001235874">
    <property type="component" value="Chromosome"/>
</dbReference>
<dbReference type="InterPro" id="IPR027417">
    <property type="entry name" value="P-loop_NTPase"/>
</dbReference>
<dbReference type="EMBL" id="CP130472">
    <property type="protein sequence ID" value="WLS45249.1"/>
    <property type="molecule type" value="Genomic_DNA"/>
</dbReference>
<dbReference type="InterPro" id="IPR003439">
    <property type="entry name" value="ABC_transporter-like_ATP-bd"/>
</dbReference>
<dbReference type="InterPro" id="IPR015854">
    <property type="entry name" value="ABC_transpr_LolD-like"/>
</dbReference>
<reference evidence="4 5" key="1">
    <citation type="submission" date="2023-07" db="EMBL/GenBank/DDBJ databases">
        <title>Micromonospora profundi TRM 95458 converts glycerol to a new osmotic compound.</title>
        <authorList>
            <person name="Lu D."/>
        </authorList>
    </citation>
    <scope>NUCLEOTIDE SEQUENCE [LARGE SCALE GENOMIC DNA]</scope>
    <source>
        <strain evidence="4 5">TRM95458</strain>
    </source>
</reference>
<accession>A0AAJ6HWA6</accession>
<protein>
    <submittedName>
        <fullName evidence="4">ATP-binding cassette domain-containing protein</fullName>
    </submittedName>
</protein>
<evidence type="ECO:0000256" key="1">
    <source>
        <dbReference type="ARBA" id="ARBA00022741"/>
    </source>
</evidence>
<keyword evidence="5" id="KW-1185">Reference proteome</keyword>